<dbReference type="GO" id="GO:0015031">
    <property type="term" value="P:protein transport"/>
    <property type="evidence" value="ECO:0007669"/>
    <property type="project" value="UniProtKB-KW"/>
</dbReference>
<dbReference type="InterPro" id="IPR046362">
    <property type="entry name" value="Zw10/DSL1_C_sf"/>
</dbReference>
<dbReference type="GO" id="GO:0005819">
    <property type="term" value="C:spindle"/>
    <property type="evidence" value="ECO:0007669"/>
    <property type="project" value="UniProtKB-SubCell"/>
</dbReference>
<evidence type="ECO:0000256" key="1">
    <source>
        <dbReference type="ARBA" id="ARBA00004186"/>
    </source>
</evidence>
<dbReference type="InterPro" id="IPR048343">
    <property type="entry name" value="ZW10_C"/>
</dbReference>
<evidence type="ECO:0000256" key="7">
    <source>
        <dbReference type="ARBA" id="ARBA00022490"/>
    </source>
</evidence>
<dbReference type="GO" id="GO:0006888">
    <property type="term" value="P:endoplasmic reticulum to Golgi vesicle-mediated transport"/>
    <property type="evidence" value="ECO:0007669"/>
    <property type="project" value="TreeGrafter"/>
</dbReference>
<reference evidence="27" key="1">
    <citation type="journal article" date="2022" name="bioRxiv">
        <title>Sequencing and chromosome-scale assembly of the giantPleurodeles waltlgenome.</title>
        <authorList>
            <person name="Brown T."/>
            <person name="Elewa A."/>
            <person name="Iarovenko S."/>
            <person name="Subramanian E."/>
            <person name="Araus A.J."/>
            <person name="Petzold A."/>
            <person name="Susuki M."/>
            <person name="Suzuki K.-i.T."/>
            <person name="Hayashi T."/>
            <person name="Toyoda A."/>
            <person name="Oliveira C."/>
            <person name="Osipova E."/>
            <person name="Leigh N.D."/>
            <person name="Simon A."/>
            <person name="Yun M.H."/>
        </authorList>
    </citation>
    <scope>NUCLEOTIDE SEQUENCE</scope>
    <source>
        <strain evidence="27">20211129_DDA</strain>
        <tissue evidence="27">Liver</tissue>
    </source>
</reference>
<comment type="caution">
    <text evidence="27">The sequence shown here is derived from an EMBL/GenBank/DDBJ whole genome shotgun (WGS) entry which is preliminary data.</text>
</comment>
<evidence type="ECO:0000256" key="12">
    <source>
        <dbReference type="ARBA" id="ARBA00022838"/>
    </source>
</evidence>
<dbReference type="InterPro" id="IPR048344">
    <property type="entry name" value="Zw10_middle"/>
</dbReference>
<organism evidence="27 28">
    <name type="scientific">Pleurodeles waltl</name>
    <name type="common">Iberian ribbed newt</name>
    <dbReference type="NCBI Taxonomy" id="8319"/>
    <lineage>
        <taxon>Eukaryota</taxon>
        <taxon>Metazoa</taxon>
        <taxon>Chordata</taxon>
        <taxon>Craniata</taxon>
        <taxon>Vertebrata</taxon>
        <taxon>Euteleostomi</taxon>
        <taxon>Amphibia</taxon>
        <taxon>Batrachia</taxon>
        <taxon>Caudata</taxon>
        <taxon>Salamandroidea</taxon>
        <taxon>Salamandridae</taxon>
        <taxon>Pleurodelinae</taxon>
        <taxon>Pleurodeles</taxon>
    </lineage>
</organism>
<gene>
    <name evidence="27" type="ORF">NDU88_000705</name>
</gene>
<dbReference type="PANTHER" id="PTHR12205:SF0">
    <property type="entry name" value="CENTROMERE_KINETOCHORE PROTEIN ZW10 HOMOLOG"/>
    <property type="match status" value="1"/>
</dbReference>
<evidence type="ECO:0000256" key="6">
    <source>
        <dbReference type="ARBA" id="ARBA00022454"/>
    </source>
</evidence>
<evidence type="ECO:0000256" key="10">
    <source>
        <dbReference type="ARBA" id="ARBA00022776"/>
    </source>
</evidence>
<evidence type="ECO:0000256" key="5">
    <source>
        <dbReference type="ARBA" id="ARBA00022448"/>
    </source>
</evidence>
<keyword evidence="20" id="KW-0137">Centromere</keyword>
<comment type="similarity">
    <text evidence="4">Belongs to the ZW10 family.</text>
</comment>
<evidence type="ECO:0000256" key="14">
    <source>
        <dbReference type="ARBA" id="ARBA00022927"/>
    </source>
</evidence>
<evidence type="ECO:0000259" key="26">
    <source>
        <dbReference type="Pfam" id="PF22766"/>
    </source>
</evidence>
<evidence type="ECO:0000256" key="15">
    <source>
        <dbReference type="ARBA" id="ARBA00022990"/>
    </source>
</evidence>
<keyword evidence="11" id="KW-0256">Endoplasmic reticulum</keyword>
<dbReference type="Proteomes" id="UP001066276">
    <property type="component" value="Chromosome 3_2"/>
</dbReference>
<sequence length="811" mass="91719">MQMALLRQVEFERFCGAGEIVQTRESGHPTADMASFVTEVLAHSGKLEKEDLSTKISKLCTRVEKVKGEVCELINNKYDEFLPSMQSTEDLVFQVDGLSTDVDQLRSRIENEVSRDLHVAITEYADLKEQLEKNTVILSVLKQLQKFDSAIEEYNCAFMGKNYIAAAQHLEEAQTSLTQLKARKGCELKLLNALRIELTVQMTKLICHLGEEWQQLVTWKLPPTKEPITLESVVKTELHLSALMPETEEEEDGKALHLGSVLQAFAILGELKTKLKFFSNLLMNYILKPLVKYPSLHIQTVVQSKDTILQLRCTESDVEHAAPEDVFIKLLMVLELLHKHLLDVPLEETTKTEKEKVVLSQVLGNMIWEDLSECIIKDCLVYSIPTDSSKLEEYEEVIKTTEKFEKALKDMKFLKGDSTNLLKYAQNVNALFASKKCQDVIVAARNLMTSEIHTTVKITPESKVSVQKLPNPGSGDRLKTQQVSRAIQESANLETQNKLGQHTFSLPACRISESVQKLVNLAYSTMTEAASSGNQCAIQLFYTVRHIFHLFHDVVPTYHKENLQKLPQLTAIHHNNCMYIAHHLLTLGHQFRYHLPSPLCEGAATFVDLVPGLRRLGTESFLAQLRLQKEELLGRLSSAKNFANVDVEENYIAANKALRQIMHQLKRLGNVWQDVLPVHIYCKAMGTLLNTVITEMISKITALEDISAESGDKLHTLCKTMVEEGPLIFTPLAEENQNKRYQEEVPVFVPKWMKFKELLIVLQASLQEIVDRWTDGHGPLAVEFSPVEVKSLIRALFQNTGRRAAALAKII</sequence>
<dbReference type="FunFam" id="1.10.357.150:FF:000001">
    <property type="entry name" value="centromere/kinetochore protein zw10 homolog"/>
    <property type="match status" value="1"/>
</dbReference>
<dbReference type="Gene3D" id="1.10.357.150">
    <property type="match status" value="1"/>
</dbReference>
<protein>
    <recommendedName>
        <fullName evidence="22">Centromere/kinetochore protein zw10 homolog</fullName>
    </recommendedName>
</protein>
<evidence type="ECO:0000256" key="8">
    <source>
        <dbReference type="ARBA" id="ARBA00022553"/>
    </source>
</evidence>
<dbReference type="PANTHER" id="PTHR12205">
    <property type="entry name" value="CENTROMERE/KINETOCHORE PROTEIN ZW10"/>
    <property type="match status" value="1"/>
</dbReference>
<evidence type="ECO:0000256" key="3">
    <source>
        <dbReference type="ARBA" id="ARBA00004629"/>
    </source>
</evidence>
<keyword evidence="15" id="KW-0007">Acetylation</keyword>
<accession>A0AAV7TFR6</accession>
<dbReference type="Pfam" id="PF20665">
    <property type="entry name" value="Zw10_middle"/>
    <property type="match status" value="1"/>
</dbReference>
<dbReference type="Pfam" id="PF20666">
    <property type="entry name" value="ZW10_C"/>
    <property type="match status" value="1"/>
</dbReference>
<keyword evidence="14" id="KW-0653">Protein transport</keyword>
<evidence type="ECO:0000256" key="17">
    <source>
        <dbReference type="ARBA" id="ARBA00023136"/>
    </source>
</evidence>
<name>A0AAV7TFR6_PLEWA</name>
<evidence type="ECO:0000256" key="9">
    <source>
        <dbReference type="ARBA" id="ARBA00022618"/>
    </source>
</evidence>
<keyword evidence="19" id="KW-0131">Cell cycle</keyword>
<dbReference type="GO" id="GO:1990423">
    <property type="term" value="C:RZZ complex"/>
    <property type="evidence" value="ECO:0007669"/>
    <property type="project" value="TreeGrafter"/>
</dbReference>
<evidence type="ECO:0000313" key="28">
    <source>
        <dbReference type="Proteomes" id="UP001066276"/>
    </source>
</evidence>
<evidence type="ECO:0000256" key="20">
    <source>
        <dbReference type="ARBA" id="ARBA00023328"/>
    </source>
</evidence>
<evidence type="ECO:0000259" key="23">
    <source>
        <dbReference type="Pfam" id="PF06248"/>
    </source>
</evidence>
<keyword evidence="5" id="KW-0813">Transport</keyword>
<dbReference type="Pfam" id="PF06248">
    <property type="entry name" value="Zw10_N"/>
    <property type="match status" value="1"/>
</dbReference>
<dbReference type="InterPro" id="IPR055148">
    <property type="entry name" value="ZW10_C_2"/>
</dbReference>
<evidence type="ECO:0000256" key="22">
    <source>
        <dbReference type="ARBA" id="ARBA00069312"/>
    </source>
</evidence>
<feature type="domain" description="Centromere/kinetochore protein zw10 N-terminal" evidence="23">
    <location>
        <begin position="60"/>
        <end position="151"/>
    </location>
</feature>
<keyword evidence="6" id="KW-0158">Chromosome</keyword>
<dbReference type="GO" id="GO:0007094">
    <property type="term" value="P:mitotic spindle assembly checkpoint signaling"/>
    <property type="evidence" value="ECO:0007669"/>
    <property type="project" value="TreeGrafter"/>
</dbReference>
<keyword evidence="18" id="KW-0206">Cytoskeleton</keyword>
<evidence type="ECO:0000259" key="24">
    <source>
        <dbReference type="Pfam" id="PF20665"/>
    </source>
</evidence>
<dbReference type="Pfam" id="PF22766">
    <property type="entry name" value="ZW10_C2"/>
    <property type="match status" value="1"/>
</dbReference>
<feature type="domain" description="ZW10 C-terminal helical" evidence="26">
    <location>
        <begin position="656"/>
        <end position="810"/>
    </location>
</feature>
<keyword evidence="7" id="KW-0963">Cytoplasm</keyword>
<evidence type="ECO:0000313" key="27">
    <source>
        <dbReference type="EMBL" id="KAJ1175417.1"/>
    </source>
</evidence>
<dbReference type="InterPro" id="IPR009361">
    <property type="entry name" value="Zw10_N"/>
</dbReference>
<evidence type="ECO:0000256" key="13">
    <source>
        <dbReference type="ARBA" id="ARBA00022892"/>
    </source>
</evidence>
<comment type="subcellular location">
    <subcellularLocation>
        <location evidence="3">Chromosome</location>
        <location evidence="3">Centromere</location>
        <location evidence="3">Kinetochore</location>
    </subcellularLocation>
    <subcellularLocation>
        <location evidence="1">Cytoplasm</location>
        <location evidence="1">Cytoskeleton</location>
        <location evidence="1">Spindle</location>
    </subcellularLocation>
    <subcellularLocation>
        <location evidence="2">Endoplasmic reticulum membrane</location>
        <topology evidence="2">Peripheral membrane protein</topology>
    </subcellularLocation>
</comment>
<keyword evidence="9" id="KW-0132">Cell division</keyword>
<dbReference type="GO" id="GO:0051301">
    <property type="term" value="P:cell division"/>
    <property type="evidence" value="ECO:0007669"/>
    <property type="project" value="UniProtKB-KW"/>
</dbReference>
<dbReference type="GO" id="GO:0005789">
    <property type="term" value="C:endoplasmic reticulum membrane"/>
    <property type="evidence" value="ECO:0007669"/>
    <property type="project" value="UniProtKB-SubCell"/>
</dbReference>
<feature type="domain" description="Centromere/kinetochore protein zw10 C-terminal" evidence="25">
    <location>
        <begin position="504"/>
        <end position="633"/>
    </location>
</feature>
<keyword evidence="8" id="KW-0597">Phosphoprotein</keyword>
<feature type="domain" description="Centromere/kinetochore protein zw10 middle" evidence="24">
    <location>
        <begin position="209"/>
        <end position="448"/>
    </location>
</feature>
<evidence type="ECO:0000256" key="19">
    <source>
        <dbReference type="ARBA" id="ARBA00023306"/>
    </source>
</evidence>
<keyword evidence="10" id="KW-0498">Mitosis</keyword>
<comment type="subunit">
    <text evidence="21">Interacts with NBAS and KNTC1/ROD; the interactions are mutually exclusive and indicative for its association in two different vesicle tethering complexes. Component of the RZZ complex composed of KNTC1/ROD, ZW10 and ZWILCH. Component of the NRZ complex composed of NBAS, ZW10 and RINT1/TIP20L; NRZ associates with SNAREs STX18, USE1L, BNIP1/SEC20L and SEC22B (the assembly has been described as syntaxin 18 complex). Interacts directly with RINT1/TIP20L bound to BNIP1/SEC20L. Interacts with C19orf25 and ZWINT. Interacts with ZFYVE1. Interacts with RAB18 and this interaction is enhanced in the presence of ZFYVE1.</text>
</comment>
<keyword evidence="17" id="KW-0472">Membrane</keyword>
<keyword evidence="13" id="KW-0931">ER-Golgi transport</keyword>
<dbReference type="EMBL" id="JANPWB010000006">
    <property type="protein sequence ID" value="KAJ1175417.1"/>
    <property type="molecule type" value="Genomic_DNA"/>
</dbReference>
<keyword evidence="28" id="KW-1185">Reference proteome</keyword>
<proteinExistence type="inferred from homology"/>
<evidence type="ECO:0000256" key="2">
    <source>
        <dbReference type="ARBA" id="ARBA00004406"/>
    </source>
</evidence>
<dbReference type="AlphaFoldDB" id="A0AAV7TFR6"/>
<evidence type="ECO:0000256" key="21">
    <source>
        <dbReference type="ARBA" id="ARBA00065852"/>
    </source>
</evidence>
<evidence type="ECO:0000259" key="25">
    <source>
        <dbReference type="Pfam" id="PF20666"/>
    </source>
</evidence>
<evidence type="ECO:0000256" key="18">
    <source>
        <dbReference type="ARBA" id="ARBA00023212"/>
    </source>
</evidence>
<dbReference type="GO" id="GO:0005634">
    <property type="term" value="C:nucleus"/>
    <property type="evidence" value="ECO:0007669"/>
    <property type="project" value="InterPro"/>
</dbReference>
<evidence type="ECO:0000256" key="11">
    <source>
        <dbReference type="ARBA" id="ARBA00022824"/>
    </source>
</evidence>
<keyword evidence="12" id="KW-0995">Kinetochore</keyword>
<evidence type="ECO:0000256" key="4">
    <source>
        <dbReference type="ARBA" id="ARBA00006245"/>
    </source>
</evidence>
<evidence type="ECO:0000256" key="16">
    <source>
        <dbReference type="ARBA" id="ARBA00023054"/>
    </source>
</evidence>
<keyword evidence="16" id="KW-0175">Coiled coil</keyword>